<dbReference type="Gene3D" id="2.60.40.1180">
    <property type="entry name" value="Golgi alpha-mannosidase II"/>
    <property type="match status" value="1"/>
</dbReference>
<dbReference type="EMBL" id="JAUSWO010000001">
    <property type="protein sequence ID" value="MDQ0513849.1"/>
    <property type="molecule type" value="Genomic_DNA"/>
</dbReference>
<dbReference type="InterPro" id="IPR017853">
    <property type="entry name" value="GH"/>
</dbReference>
<sequence>MMTATSWKNKIIYQIFPRSFKDANNDGDGDLQGIIQKLDYIQSLHVDIIWLCPIYETEFADAGYDVIDYFSVWSKFGTLEDFKQLVKAAKKRNIDIMMDVVLNHTSSKNKWFIEALKSPDQPEHQFYIWTDLPGKEESIFGGSSWTYVPHLKKYYYHLFAEEQVDLNWMNQTTIDNFAKVIDFWYGLGVKCFRLDAIQHVAKDFGATFSHSFATHMVEILKKFNQAAFANKPDVYTFGEASGMNPQKILEYGTGINQVCQNFYNFSWWWVGWNQQTGRNGVDFNWDVSNLANPDARLYQSDVRIKTEMLTNFATNHDTARAISRWGNEGIYWEQSAKALCLLLMSLKGIPSIYFGEEIGMLNNHFQNRSEFRDVDALNAFKLLVDEKQIYSEEEMLIGHNVNSRDHSRYPMQWDGGKNYGFSENDQTWIKLGKNFENKISVANQENDPQSILNFYRDVIKLRKSSEFNQLFLDGNSHFEFSENLLWVKRTYQNQTTLTIINLSLQEVVLTKPISYQQILFSSYRDQKSITNKLRPYEAVLLLI</sequence>
<organism evidence="3 4">
    <name type="scientific">Mycoplasmoides fastidiosum</name>
    <dbReference type="NCBI Taxonomy" id="92758"/>
    <lineage>
        <taxon>Bacteria</taxon>
        <taxon>Bacillati</taxon>
        <taxon>Mycoplasmatota</taxon>
        <taxon>Mycoplasmoidales</taxon>
        <taxon>Mycoplasmoidaceae</taxon>
        <taxon>Mycoplasmoides</taxon>
    </lineage>
</organism>
<dbReference type="Gene3D" id="3.90.400.10">
    <property type="entry name" value="Oligo-1,6-glucosidase, Domain 2"/>
    <property type="match status" value="1"/>
</dbReference>
<feature type="domain" description="Glycosyl hydrolase family 13 catalytic" evidence="2">
    <location>
        <begin position="14"/>
        <end position="408"/>
    </location>
</feature>
<proteinExistence type="inferred from homology"/>
<dbReference type="SUPFAM" id="SSF51445">
    <property type="entry name" value="(Trans)glycosidases"/>
    <property type="match status" value="1"/>
</dbReference>
<evidence type="ECO:0000259" key="2">
    <source>
        <dbReference type="SMART" id="SM00642"/>
    </source>
</evidence>
<dbReference type="SMART" id="SM00642">
    <property type="entry name" value="Aamy"/>
    <property type="match status" value="1"/>
</dbReference>
<dbReference type="Proteomes" id="UP001240643">
    <property type="component" value="Unassembled WGS sequence"/>
</dbReference>
<dbReference type="InterPro" id="IPR006047">
    <property type="entry name" value="GH13_cat_dom"/>
</dbReference>
<dbReference type="EC" id="3.2.1.10" evidence="3"/>
<dbReference type="PANTHER" id="PTHR10357">
    <property type="entry name" value="ALPHA-AMYLASE FAMILY MEMBER"/>
    <property type="match status" value="1"/>
</dbReference>
<dbReference type="SUPFAM" id="SSF51011">
    <property type="entry name" value="Glycosyl hydrolase domain"/>
    <property type="match status" value="1"/>
</dbReference>
<keyword evidence="4" id="KW-1185">Reference proteome</keyword>
<dbReference type="Gene3D" id="3.20.20.80">
    <property type="entry name" value="Glycosidases"/>
    <property type="match status" value="1"/>
</dbReference>
<dbReference type="PANTHER" id="PTHR10357:SF179">
    <property type="entry name" value="NEUTRAL AND BASIC AMINO ACID TRANSPORT PROTEIN RBAT"/>
    <property type="match status" value="1"/>
</dbReference>
<dbReference type="GO" id="GO:0004574">
    <property type="term" value="F:oligo-1,6-glucosidase activity"/>
    <property type="evidence" value="ECO:0007669"/>
    <property type="project" value="UniProtKB-EC"/>
</dbReference>
<dbReference type="InterPro" id="IPR013780">
    <property type="entry name" value="Glyco_hydro_b"/>
</dbReference>
<evidence type="ECO:0000256" key="1">
    <source>
        <dbReference type="ARBA" id="ARBA00008061"/>
    </source>
</evidence>
<comment type="caution">
    <text evidence="3">The sequence shown here is derived from an EMBL/GenBank/DDBJ whole genome shotgun (WGS) entry which is preliminary data.</text>
</comment>
<gene>
    <name evidence="3" type="ORF">J2Z62_000287</name>
</gene>
<evidence type="ECO:0000313" key="3">
    <source>
        <dbReference type="EMBL" id="MDQ0513849.1"/>
    </source>
</evidence>
<reference evidence="3" key="1">
    <citation type="submission" date="2023-07" db="EMBL/GenBank/DDBJ databases">
        <title>Genomic Encyclopedia of Type Strains, Phase IV (KMG-IV): sequencing the most valuable type-strain genomes for metagenomic binning, comparative biology and taxonomic classification.</title>
        <authorList>
            <person name="Goeker M."/>
        </authorList>
    </citation>
    <scope>NUCLEOTIDE SEQUENCE [LARGE SCALE GENOMIC DNA]</scope>
    <source>
        <strain evidence="3">DSM 21204</strain>
    </source>
</reference>
<accession>A0ABU0LYT3</accession>
<protein>
    <submittedName>
        <fullName evidence="3">Oligo-1,6-glucosidase</fullName>
        <ecNumber evidence="3">3.2.1.10</ecNumber>
    </submittedName>
</protein>
<dbReference type="Pfam" id="PF00128">
    <property type="entry name" value="Alpha-amylase"/>
    <property type="match status" value="1"/>
</dbReference>
<keyword evidence="3" id="KW-0326">Glycosidase</keyword>
<evidence type="ECO:0000313" key="4">
    <source>
        <dbReference type="Proteomes" id="UP001240643"/>
    </source>
</evidence>
<name>A0ABU0LYT3_9BACT</name>
<comment type="similarity">
    <text evidence="1">Belongs to the glycosyl hydrolase 13 family.</text>
</comment>
<dbReference type="InterPro" id="IPR045857">
    <property type="entry name" value="O16G_dom_2"/>
</dbReference>
<keyword evidence="3" id="KW-0378">Hydrolase</keyword>